<sequence length="117" mass="13773">MRFFCDHNVPESVASRLRKLGHDAWTAAQANLAYVDDDQLTVYAQEQKAVLVTHDREFSQRRRQMVVGKHLWLACNEFDAADLLEERLPEFIDQLERQGDLWVRLRPDGFDVSRQWS</sequence>
<proteinExistence type="predicted"/>
<dbReference type="EMBL" id="BAAAVV010000009">
    <property type="protein sequence ID" value="GAA3177955.1"/>
    <property type="molecule type" value="Genomic_DNA"/>
</dbReference>
<dbReference type="Pfam" id="PF18480">
    <property type="entry name" value="DUF5615"/>
    <property type="match status" value="1"/>
</dbReference>
<evidence type="ECO:0000313" key="2">
    <source>
        <dbReference type="EMBL" id="GAA3177955.1"/>
    </source>
</evidence>
<accession>A0ABP6PI77</accession>
<comment type="caution">
    <text evidence="2">The sequence shown here is derived from an EMBL/GenBank/DDBJ whole genome shotgun (WGS) entry which is preliminary data.</text>
</comment>
<evidence type="ECO:0000313" key="3">
    <source>
        <dbReference type="Proteomes" id="UP001499924"/>
    </source>
</evidence>
<evidence type="ECO:0000259" key="1">
    <source>
        <dbReference type="Pfam" id="PF18480"/>
    </source>
</evidence>
<organism evidence="2 3">
    <name type="scientific">Blastococcus jejuensis</name>
    <dbReference type="NCBI Taxonomy" id="351224"/>
    <lineage>
        <taxon>Bacteria</taxon>
        <taxon>Bacillati</taxon>
        <taxon>Actinomycetota</taxon>
        <taxon>Actinomycetes</taxon>
        <taxon>Geodermatophilales</taxon>
        <taxon>Geodermatophilaceae</taxon>
        <taxon>Blastococcus</taxon>
    </lineage>
</organism>
<dbReference type="RefSeq" id="WP_344690261.1">
    <property type="nucleotide sequence ID" value="NZ_BAAAVV010000009.1"/>
</dbReference>
<keyword evidence="3" id="KW-1185">Reference proteome</keyword>
<feature type="domain" description="DUF5615" evidence="1">
    <location>
        <begin position="1"/>
        <end position="102"/>
    </location>
</feature>
<protein>
    <recommendedName>
        <fullName evidence="1">DUF5615 domain-containing protein</fullName>
    </recommendedName>
</protein>
<dbReference type="Proteomes" id="UP001499924">
    <property type="component" value="Unassembled WGS sequence"/>
</dbReference>
<reference evidence="3" key="1">
    <citation type="journal article" date="2019" name="Int. J. Syst. Evol. Microbiol.">
        <title>The Global Catalogue of Microorganisms (GCM) 10K type strain sequencing project: providing services to taxonomists for standard genome sequencing and annotation.</title>
        <authorList>
            <consortium name="The Broad Institute Genomics Platform"/>
            <consortium name="The Broad Institute Genome Sequencing Center for Infectious Disease"/>
            <person name="Wu L."/>
            <person name="Ma J."/>
        </authorList>
    </citation>
    <scope>NUCLEOTIDE SEQUENCE [LARGE SCALE GENOMIC DNA]</scope>
    <source>
        <strain evidence="3">JCM 15614</strain>
    </source>
</reference>
<dbReference type="InterPro" id="IPR041049">
    <property type="entry name" value="DUF5615"/>
</dbReference>
<gene>
    <name evidence="2" type="ORF">GCM10010531_34710</name>
</gene>
<name>A0ABP6PI77_9ACTN</name>